<keyword evidence="3" id="KW-1134">Transmembrane beta strand</keyword>
<gene>
    <name evidence="9" type="ORF">DES49_2753</name>
</gene>
<evidence type="ECO:0000256" key="6">
    <source>
        <dbReference type="ARBA" id="ARBA00023136"/>
    </source>
</evidence>
<organism evidence="9 10">
    <name type="scientific">Halospina denitrificans</name>
    <dbReference type="NCBI Taxonomy" id="332522"/>
    <lineage>
        <taxon>Bacteria</taxon>
        <taxon>Pseudomonadati</taxon>
        <taxon>Pseudomonadota</taxon>
        <taxon>Gammaproteobacteria</taxon>
        <taxon>Halospina</taxon>
    </lineage>
</organism>
<dbReference type="GO" id="GO:0015483">
    <property type="term" value="F:long-chain fatty acid transporting porin activity"/>
    <property type="evidence" value="ECO:0007669"/>
    <property type="project" value="TreeGrafter"/>
</dbReference>
<keyword evidence="10" id="KW-1185">Reference proteome</keyword>
<keyword evidence="5" id="KW-0732">Signal</keyword>
<dbReference type="Pfam" id="PF03349">
    <property type="entry name" value="Toluene_X"/>
    <property type="match status" value="1"/>
</dbReference>
<evidence type="ECO:0000313" key="9">
    <source>
        <dbReference type="EMBL" id="TDT37793.1"/>
    </source>
</evidence>
<protein>
    <submittedName>
        <fullName evidence="9">Long-subunit fatty acid transport protein</fullName>
    </submittedName>
</protein>
<dbReference type="Gene3D" id="2.40.160.60">
    <property type="entry name" value="Outer membrane protein transport protein (OMPP1/FadL/TodX)"/>
    <property type="match status" value="1"/>
</dbReference>
<dbReference type="GO" id="GO:0009279">
    <property type="term" value="C:cell outer membrane"/>
    <property type="evidence" value="ECO:0007669"/>
    <property type="project" value="UniProtKB-SubCell"/>
</dbReference>
<dbReference type="EMBL" id="SOAX01000007">
    <property type="protein sequence ID" value="TDT37793.1"/>
    <property type="molecule type" value="Genomic_DNA"/>
</dbReference>
<dbReference type="RefSeq" id="WP_133736985.1">
    <property type="nucleotide sequence ID" value="NZ_SOAX01000007.1"/>
</dbReference>
<evidence type="ECO:0000256" key="5">
    <source>
        <dbReference type="ARBA" id="ARBA00022729"/>
    </source>
</evidence>
<dbReference type="InterPro" id="IPR005017">
    <property type="entry name" value="OMPP1/FadL/TodX"/>
</dbReference>
<dbReference type="OrthoDB" id="19849at2"/>
<evidence type="ECO:0000256" key="2">
    <source>
        <dbReference type="ARBA" id="ARBA00008163"/>
    </source>
</evidence>
<dbReference type="Proteomes" id="UP000295830">
    <property type="component" value="Unassembled WGS sequence"/>
</dbReference>
<evidence type="ECO:0000256" key="4">
    <source>
        <dbReference type="ARBA" id="ARBA00022692"/>
    </source>
</evidence>
<name>A0A4R7JL87_9GAMM</name>
<accession>A0A4R7JL87</accession>
<dbReference type="PANTHER" id="PTHR35093">
    <property type="entry name" value="OUTER MEMBRANE PROTEIN NMB0088-RELATED"/>
    <property type="match status" value="1"/>
</dbReference>
<evidence type="ECO:0000256" key="3">
    <source>
        <dbReference type="ARBA" id="ARBA00022452"/>
    </source>
</evidence>
<reference evidence="9 10" key="1">
    <citation type="submission" date="2019-03" db="EMBL/GenBank/DDBJ databases">
        <title>Genomic Encyclopedia of Type Strains, Phase IV (KMG-IV): sequencing the most valuable type-strain genomes for metagenomic binning, comparative biology and taxonomic classification.</title>
        <authorList>
            <person name="Goeker M."/>
        </authorList>
    </citation>
    <scope>NUCLEOTIDE SEQUENCE [LARGE SCALE GENOMIC DNA]</scope>
    <source>
        <strain evidence="9 10">DSM 15505</strain>
    </source>
</reference>
<dbReference type="AlphaFoldDB" id="A0A4R7JL87"/>
<comment type="similarity">
    <text evidence="2">Belongs to the OmpP1/FadL family.</text>
</comment>
<feature type="region of interest" description="Disordered" evidence="8">
    <location>
        <begin position="384"/>
        <end position="404"/>
    </location>
</feature>
<keyword evidence="7" id="KW-0998">Cell outer membrane</keyword>
<keyword evidence="6" id="KW-0472">Membrane</keyword>
<sequence>MKFEKRCIPVCLIALGAATAQGGGLELNQHGVKELSHGFAGTATLLEDASAIAHNPAGLTRVEGSEFSGGLTALYADIDYNAEVRREKLEEAYGLAPSTVNGPGNANSQQVTPIPHLYYGHKVNEDTAVGIGLYAPFGSGSKYPKGWAGRYHAEETSQSTVNINPTIAVDLNDELSMGLGAIIQTYEASLTNQIDVGYLVAEAIIKEAEDQATMTPEIAQDILDEVDSFRDPNDPTNNRLDVQNDIEIDSVTYGFSFGLLWEPRNDTSVGFNFRSETNHLAEGEAKRPTLDEVDIEGDLTDTLADFANLSEEDARASARSAVDERGAAPGDLYSRITFPAVATLSLEHDLSDRWSVMGSVSYINWSVFDELRLEYELRDDVAASETDTSESIRGGSDITGSGDDVRRRDLVQPLEFEDTMRYGLGARYRFDDRLTLRFGGSYDETPIPDSDYRTPRGPDNDRIIVGLGGSYTVNDRLNVDLGYAFTKITEADVSPQENPAGTLHRAVGTTEASLHSLGMQANYQF</sequence>
<evidence type="ECO:0000256" key="1">
    <source>
        <dbReference type="ARBA" id="ARBA00004571"/>
    </source>
</evidence>
<keyword evidence="4" id="KW-0812">Transmembrane</keyword>
<proteinExistence type="inferred from homology"/>
<dbReference type="SUPFAM" id="SSF56935">
    <property type="entry name" value="Porins"/>
    <property type="match status" value="1"/>
</dbReference>
<evidence type="ECO:0000256" key="8">
    <source>
        <dbReference type="SAM" id="MobiDB-lite"/>
    </source>
</evidence>
<dbReference type="PANTHER" id="PTHR35093:SF8">
    <property type="entry name" value="OUTER MEMBRANE PROTEIN NMB0088-RELATED"/>
    <property type="match status" value="1"/>
</dbReference>
<evidence type="ECO:0000313" key="10">
    <source>
        <dbReference type="Proteomes" id="UP000295830"/>
    </source>
</evidence>
<comment type="caution">
    <text evidence="9">The sequence shown here is derived from an EMBL/GenBank/DDBJ whole genome shotgun (WGS) entry which is preliminary data.</text>
</comment>
<evidence type="ECO:0000256" key="7">
    <source>
        <dbReference type="ARBA" id="ARBA00023237"/>
    </source>
</evidence>
<comment type="subcellular location">
    <subcellularLocation>
        <location evidence="1">Cell outer membrane</location>
        <topology evidence="1">Multi-pass membrane protein</topology>
    </subcellularLocation>
</comment>